<evidence type="ECO:0000313" key="17">
    <source>
        <dbReference type="Proteomes" id="UP000582837"/>
    </source>
</evidence>
<keyword evidence="4 16" id="KW-0575">Peroxidase</keyword>
<accession>A0A841H753</accession>
<dbReference type="RefSeq" id="WP_170035572.1">
    <property type="nucleotide sequence ID" value="NZ_JABDTL010000001.1"/>
</dbReference>
<dbReference type="InterPro" id="IPR050924">
    <property type="entry name" value="Peroxiredoxin_BCP/PrxQ"/>
</dbReference>
<dbReference type="GO" id="GO:0034599">
    <property type="term" value="P:cellular response to oxidative stress"/>
    <property type="evidence" value="ECO:0007669"/>
    <property type="project" value="TreeGrafter"/>
</dbReference>
<sequence>MSEGLLQVGTEAPAWSAETSDGTRASLADFRGKQAVMLMFYPMDDTPGCTKQMCTARDEGTQYAAAGVARFGVNPGGVESHRGFADKYSLDFPLLVDDNSAIAAAYGVLREDGYTGRATYLIDRDGRIAYAAAGAHGADEVLEALHGG</sequence>
<dbReference type="GO" id="GO:0045454">
    <property type="term" value="P:cell redox homeostasis"/>
    <property type="evidence" value="ECO:0007669"/>
    <property type="project" value="TreeGrafter"/>
</dbReference>
<dbReference type="PROSITE" id="PS51352">
    <property type="entry name" value="THIOREDOXIN_2"/>
    <property type="match status" value="1"/>
</dbReference>
<evidence type="ECO:0000256" key="5">
    <source>
        <dbReference type="ARBA" id="ARBA00022862"/>
    </source>
</evidence>
<comment type="catalytic activity">
    <reaction evidence="12">
        <text>a hydroperoxide + [thioredoxin]-dithiol = an alcohol + [thioredoxin]-disulfide + H2O</text>
        <dbReference type="Rhea" id="RHEA:62620"/>
        <dbReference type="Rhea" id="RHEA-COMP:10698"/>
        <dbReference type="Rhea" id="RHEA-COMP:10700"/>
        <dbReference type="ChEBI" id="CHEBI:15377"/>
        <dbReference type="ChEBI" id="CHEBI:29950"/>
        <dbReference type="ChEBI" id="CHEBI:30879"/>
        <dbReference type="ChEBI" id="CHEBI:35924"/>
        <dbReference type="ChEBI" id="CHEBI:50058"/>
        <dbReference type="EC" id="1.11.1.24"/>
    </reaction>
</comment>
<feature type="domain" description="Thioredoxin" evidence="15">
    <location>
        <begin position="6"/>
        <end position="148"/>
    </location>
</feature>
<evidence type="ECO:0000256" key="4">
    <source>
        <dbReference type="ARBA" id="ARBA00022559"/>
    </source>
</evidence>
<dbReference type="SUPFAM" id="SSF52833">
    <property type="entry name" value="Thioredoxin-like"/>
    <property type="match status" value="1"/>
</dbReference>
<dbReference type="InterPro" id="IPR036249">
    <property type="entry name" value="Thioredoxin-like_sf"/>
</dbReference>
<evidence type="ECO:0000256" key="11">
    <source>
        <dbReference type="ARBA" id="ARBA00042639"/>
    </source>
</evidence>
<evidence type="ECO:0000256" key="13">
    <source>
        <dbReference type="PIRSR" id="PIRSR000239-1"/>
    </source>
</evidence>
<evidence type="ECO:0000256" key="1">
    <source>
        <dbReference type="ARBA" id="ARBA00003330"/>
    </source>
</evidence>
<dbReference type="InterPro" id="IPR024706">
    <property type="entry name" value="Peroxiredoxin_AhpC-typ"/>
</dbReference>
<keyword evidence="17" id="KW-1185">Reference proteome</keyword>
<evidence type="ECO:0000313" key="16">
    <source>
        <dbReference type="EMBL" id="MBB6073732.1"/>
    </source>
</evidence>
<dbReference type="EMBL" id="JACHIA010000028">
    <property type="protein sequence ID" value="MBB6073732.1"/>
    <property type="molecule type" value="Genomic_DNA"/>
</dbReference>
<dbReference type="PANTHER" id="PTHR42801">
    <property type="entry name" value="THIOREDOXIN-DEPENDENT PEROXIDE REDUCTASE"/>
    <property type="match status" value="1"/>
</dbReference>
<evidence type="ECO:0000256" key="10">
    <source>
        <dbReference type="ARBA" id="ARBA00038489"/>
    </source>
</evidence>
<gene>
    <name evidence="16" type="ORF">HNQ61_005403</name>
</gene>
<dbReference type="InterPro" id="IPR000866">
    <property type="entry name" value="AhpC/TSA"/>
</dbReference>
<evidence type="ECO:0000256" key="8">
    <source>
        <dbReference type="ARBA" id="ARBA00023284"/>
    </source>
</evidence>
<evidence type="ECO:0000256" key="6">
    <source>
        <dbReference type="ARBA" id="ARBA00023002"/>
    </source>
</evidence>
<keyword evidence="7" id="KW-1015">Disulfide bond</keyword>
<evidence type="ECO:0000256" key="3">
    <source>
        <dbReference type="ARBA" id="ARBA00013017"/>
    </source>
</evidence>
<comment type="similarity">
    <text evidence="10">Belongs to the peroxiredoxin family. BCP/PrxQ subfamily.</text>
</comment>
<evidence type="ECO:0000256" key="9">
    <source>
        <dbReference type="ARBA" id="ARBA00032824"/>
    </source>
</evidence>
<dbReference type="Gene3D" id="3.40.30.10">
    <property type="entry name" value="Glutaredoxin"/>
    <property type="match status" value="1"/>
</dbReference>
<comment type="subunit">
    <text evidence="2">Monomer.</text>
</comment>
<dbReference type="Proteomes" id="UP000582837">
    <property type="component" value="Unassembled WGS sequence"/>
</dbReference>
<protein>
    <recommendedName>
        <fullName evidence="3">thioredoxin-dependent peroxiredoxin</fullName>
        <ecNumber evidence="3">1.11.1.24</ecNumber>
    </recommendedName>
    <alternativeName>
        <fullName evidence="9">Thioredoxin peroxidase</fullName>
    </alternativeName>
    <alternativeName>
        <fullName evidence="11">Thioredoxin-dependent peroxiredoxin Bcp</fullName>
    </alternativeName>
</protein>
<dbReference type="EC" id="1.11.1.24" evidence="3"/>
<dbReference type="CDD" id="cd03017">
    <property type="entry name" value="PRX_BCP"/>
    <property type="match status" value="1"/>
</dbReference>
<evidence type="ECO:0000256" key="2">
    <source>
        <dbReference type="ARBA" id="ARBA00011245"/>
    </source>
</evidence>
<keyword evidence="8" id="KW-0676">Redox-active center</keyword>
<evidence type="ECO:0000259" key="15">
    <source>
        <dbReference type="PROSITE" id="PS51352"/>
    </source>
</evidence>
<organism evidence="16 17">
    <name type="scientific">Longimicrobium terrae</name>
    <dbReference type="NCBI Taxonomy" id="1639882"/>
    <lineage>
        <taxon>Bacteria</taxon>
        <taxon>Pseudomonadati</taxon>
        <taxon>Gemmatimonadota</taxon>
        <taxon>Longimicrobiia</taxon>
        <taxon>Longimicrobiales</taxon>
        <taxon>Longimicrobiaceae</taxon>
        <taxon>Longimicrobium</taxon>
    </lineage>
</organism>
<reference evidence="16 17" key="1">
    <citation type="submission" date="2020-08" db="EMBL/GenBank/DDBJ databases">
        <title>Genomic Encyclopedia of Type Strains, Phase IV (KMG-IV): sequencing the most valuable type-strain genomes for metagenomic binning, comparative biology and taxonomic classification.</title>
        <authorList>
            <person name="Goeker M."/>
        </authorList>
    </citation>
    <scope>NUCLEOTIDE SEQUENCE [LARGE SCALE GENOMIC DNA]</scope>
    <source>
        <strain evidence="16 17">DSM 29007</strain>
    </source>
</reference>
<dbReference type="AlphaFoldDB" id="A0A841H753"/>
<keyword evidence="6 16" id="KW-0560">Oxidoreductase</keyword>
<dbReference type="GO" id="GO:0005737">
    <property type="term" value="C:cytoplasm"/>
    <property type="evidence" value="ECO:0007669"/>
    <property type="project" value="TreeGrafter"/>
</dbReference>
<evidence type="ECO:0000256" key="12">
    <source>
        <dbReference type="ARBA" id="ARBA00049091"/>
    </source>
</evidence>
<name>A0A841H753_9BACT</name>
<dbReference type="PANTHER" id="PTHR42801:SF4">
    <property type="entry name" value="AHPC_TSA FAMILY PROTEIN"/>
    <property type="match status" value="1"/>
</dbReference>
<feature type="region of interest" description="Disordered" evidence="14">
    <location>
        <begin position="1"/>
        <end position="20"/>
    </location>
</feature>
<dbReference type="InterPro" id="IPR013766">
    <property type="entry name" value="Thioredoxin_domain"/>
</dbReference>
<keyword evidence="5" id="KW-0049">Antioxidant</keyword>
<evidence type="ECO:0000256" key="7">
    <source>
        <dbReference type="ARBA" id="ARBA00023157"/>
    </source>
</evidence>
<comment type="caution">
    <text evidence="16">The sequence shown here is derived from an EMBL/GenBank/DDBJ whole genome shotgun (WGS) entry which is preliminary data.</text>
</comment>
<proteinExistence type="inferred from homology"/>
<comment type="function">
    <text evidence="1">Thiol-specific peroxidase that catalyzes the reduction of hydrogen peroxide and organic hydroperoxides to water and alcohols, respectively. Plays a role in cell protection against oxidative stress by detoxifying peroxides and as sensor of hydrogen peroxide-mediated signaling events.</text>
</comment>
<evidence type="ECO:0000256" key="14">
    <source>
        <dbReference type="SAM" id="MobiDB-lite"/>
    </source>
</evidence>
<dbReference type="PIRSF" id="PIRSF000239">
    <property type="entry name" value="AHPC"/>
    <property type="match status" value="1"/>
</dbReference>
<dbReference type="GO" id="GO:0008379">
    <property type="term" value="F:thioredoxin peroxidase activity"/>
    <property type="evidence" value="ECO:0007669"/>
    <property type="project" value="TreeGrafter"/>
</dbReference>
<dbReference type="Pfam" id="PF00578">
    <property type="entry name" value="AhpC-TSA"/>
    <property type="match status" value="1"/>
</dbReference>
<feature type="active site" description="Cysteine sulfenic acid (-SOH) intermediate; for peroxidase activity" evidence="13">
    <location>
        <position position="49"/>
    </location>
</feature>